<dbReference type="GO" id="GO:0005737">
    <property type="term" value="C:cytoplasm"/>
    <property type="evidence" value="ECO:0007669"/>
    <property type="project" value="TreeGrafter"/>
</dbReference>
<dbReference type="RefSeq" id="WP_083430352.1">
    <property type="nucleotide sequence ID" value="NZ_FPBV01000009.1"/>
</dbReference>
<dbReference type="OrthoDB" id="9810449at2"/>
<dbReference type="Pfam" id="PF13242">
    <property type="entry name" value="Hydrolase_like"/>
    <property type="match status" value="1"/>
</dbReference>
<evidence type="ECO:0000256" key="3">
    <source>
        <dbReference type="PIRSR" id="PIRSR000915-2"/>
    </source>
</evidence>
<dbReference type="InterPro" id="IPR006357">
    <property type="entry name" value="HAD-SF_hydro_IIA"/>
</dbReference>
<feature type="binding site" evidence="4">
    <location>
        <position position="219"/>
    </location>
    <ligand>
        <name>Mg(2+)</name>
        <dbReference type="ChEBI" id="CHEBI:18420"/>
    </ligand>
</feature>
<dbReference type="PANTHER" id="PTHR19288">
    <property type="entry name" value="4-NITROPHENYLPHOSPHATASE-RELATED"/>
    <property type="match status" value="1"/>
</dbReference>
<name>A0A1I7JC22_9BACL</name>
<dbReference type="EMBL" id="FPBV01000009">
    <property type="protein sequence ID" value="SFU82755.1"/>
    <property type="molecule type" value="Genomic_DNA"/>
</dbReference>
<dbReference type="EC" id="3.1.3.-" evidence="1"/>
<reference evidence="6" key="1">
    <citation type="submission" date="2016-10" db="EMBL/GenBank/DDBJ databases">
        <authorList>
            <person name="Varghese N."/>
        </authorList>
    </citation>
    <scope>NUCLEOTIDE SEQUENCE [LARGE SCALE GENOMIC DNA]</scope>
    <source>
        <strain evidence="6">DSM 17980</strain>
    </source>
</reference>
<dbReference type="Pfam" id="PF13344">
    <property type="entry name" value="Hydrolase_6"/>
    <property type="match status" value="1"/>
</dbReference>
<feature type="binding site" evidence="4">
    <location>
        <position position="16"/>
    </location>
    <ligand>
        <name>Mg(2+)</name>
        <dbReference type="ChEBI" id="CHEBI:18420"/>
    </ligand>
</feature>
<keyword evidence="6" id="KW-1185">Reference proteome</keyword>
<comment type="function">
    <text evidence="1">Catalyzes the dephosphorylation of 2-6 carbon acid sugars in vitro.</text>
</comment>
<evidence type="ECO:0000313" key="5">
    <source>
        <dbReference type="EMBL" id="SFU82755.1"/>
    </source>
</evidence>
<protein>
    <recommendedName>
        <fullName evidence="1">Acid sugar phosphatase</fullName>
        <ecNumber evidence="1">3.1.3.-</ecNumber>
    </recommendedName>
</protein>
<feature type="binding site" evidence="4">
    <location>
        <position position="14"/>
    </location>
    <ligand>
        <name>Mg(2+)</name>
        <dbReference type="ChEBI" id="CHEBI:18420"/>
    </ligand>
</feature>
<keyword evidence="1 4" id="KW-0479">Metal-binding</keyword>
<dbReference type="GO" id="GO:0046872">
    <property type="term" value="F:metal ion binding"/>
    <property type="evidence" value="ECO:0007669"/>
    <property type="project" value="UniProtKB-KW"/>
</dbReference>
<feature type="active site" description="Proton donor" evidence="2">
    <location>
        <position position="16"/>
    </location>
</feature>
<feature type="binding site" evidence="3">
    <location>
        <position position="194"/>
    </location>
    <ligand>
        <name>substrate</name>
    </ligand>
</feature>
<accession>A0A1I7JC22</accession>
<dbReference type="PANTHER" id="PTHR19288:SF46">
    <property type="entry name" value="HALOACID DEHALOGENASE-LIKE HYDROLASE DOMAIN-CONTAINING PROTEIN 2"/>
    <property type="match status" value="1"/>
</dbReference>
<dbReference type="InterPro" id="IPR023214">
    <property type="entry name" value="HAD_sf"/>
</dbReference>
<evidence type="ECO:0000256" key="1">
    <source>
        <dbReference type="PIRNR" id="PIRNR000915"/>
    </source>
</evidence>
<sequence>MRHGERAWQAALLDLDGTLYRGDEVVPGAPEFVERLRRRGIRPVFLTNNSTRTPRQVADKLNRMGITAEPDEVCTSAEASAHQLRERFGPAYIGFVGLDGVREALVEFGHRAVELGTPEHDGHPGVAAVVVGLDPEITYRRLTAVCAEVSRLGAFILTNGDVRLPAGDRFVPGNGALGAFIETATGIRPYVAGKPNPDFVQFALQRYGLDPDGVLLIGDNRRTDVLAGKLAGVYTVQVQSGVQYAETESASTPLEPDEVHPSVADLFLP</sequence>
<dbReference type="InterPro" id="IPR036412">
    <property type="entry name" value="HAD-like_sf"/>
</dbReference>
<comment type="similarity">
    <text evidence="1">Belongs to the HAD-like hydrolase superfamily. NagD family.</text>
</comment>
<evidence type="ECO:0000256" key="2">
    <source>
        <dbReference type="PIRSR" id="PIRSR000915-1"/>
    </source>
</evidence>
<evidence type="ECO:0000256" key="4">
    <source>
        <dbReference type="PIRSR" id="PIRSR000915-3"/>
    </source>
</evidence>
<dbReference type="GO" id="GO:0016791">
    <property type="term" value="F:phosphatase activity"/>
    <property type="evidence" value="ECO:0007669"/>
    <property type="project" value="TreeGrafter"/>
</dbReference>
<dbReference type="AlphaFoldDB" id="A0A1I7JC22"/>
<comment type="cofactor">
    <cofactor evidence="4">
        <name>Mg(2+)</name>
        <dbReference type="ChEBI" id="CHEBI:18420"/>
    </cofactor>
    <text evidence="4">Divalent metal ions. Mg(2+) is the most effective.</text>
</comment>
<dbReference type="SUPFAM" id="SSF56784">
    <property type="entry name" value="HAD-like"/>
    <property type="match status" value="1"/>
</dbReference>
<proteinExistence type="inferred from homology"/>
<dbReference type="NCBIfam" id="TIGR01460">
    <property type="entry name" value="HAD-SF-IIA"/>
    <property type="match status" value="1"/>
</dbReference>
<dbReference type="STRING" id="392015.SAMN05421543_10997"/>
<dbReference type="PIRSF" id="PIRSF000915">
    <property type="entry name" value="PGP-type_phosphatase"/>
    <property type="match status" value="1"/>
</dbReference>
<dbReference type="Gene3D" id="3.40.50.1000">
    <property type="entry name" value="HAD superfamily/HAD-like"/>
    <property type="match status" value="2"/>
</dbReference>
<evidence type="ECO:0000313" key="6">
    <source>
        <dbReference type="Proteomes" id="UP000183508"/>
    </source>
</evidence>
<feature type="active site" description="Nucleophile" evidence="2">
    <location>
        <position position="14"/>
    </location>
</feature>
<organism evidence="5 6">
    <name type="scientific">Alicyclobacillus macrosporangiidus</name>
    <dbReference type="NCBI Taxonomy" id="392015"/>
    <lineage>
        <taxon>Bacteria</taxon>
        <taxon>Bacillati</taxon>
        <taxon>Bacillota</taxon>
        <taxon>Bacilli</taxon>
        <taxon>Bacillales</taxon>
        <taxon>Alicyclobacillaceae</taxon>
        <taxon>Alicyclobacillus</taxon>
    </lineage>
</organism>
<dbReference type="Proteomes" id="UP000183508">
    <property type="component" value="Unassembled WGS sequence"/>
</dbReference>
<gene>
    <name evidence="5" type="ORF">SAMN05421543_10997</name>
</gene>
<keyword evidence="1 4" id="KW-0460">Magnesium</keyword>